<evidence type="ECO:0000256" key="1">
    <source>
        <dbReference type="SAM" id="MobiDB-lite"/>
    </source>
</evidence>
<keyword evidence="2" id="KW-0812">Transmembrane</keyword>
<feature type="signal peptide" evidence="3">
    <location>
        <begin position="1"/>
        <end position="30"/>
    </location>
</feature>
<feature type="region of interest" description="Disordered" evidence="1">
    <location>
        <begin position="344"/>
        <end position="367"/>
    </location>
</feature>
<dbReference type="NCBIfam" id="NF041518">
    <property type="entry name" value="choice_anch_Q"/>
    <property type="match status" value="1"/>
</dbReference>
<keyword evidence="5" id="KW-1185">Reference proteome</keyword>
<feature type="transmembrane region" description="Helical" evidence="2">
    <location>
        <begin position="405"/>
        <end position="422"/>
    </location>
</feature>
<dbReference type="RefSeq" id="WP_258799870.1">
    <property type="nucleotide sequence ID" value="NZ_JANTHX010000008.1"/>
</dbReference>
<organism evidence="4 5">
    <name type="scientific">Protaetiibacter mangrovi</name>
    <dbReference type="NCBI Taxonomy" id="2970926"/>
    <lineage>
        <taxon>Bacteria</taxon>
        <taxon>Bacillati</taxon>
        <taxon>Actinomycetota</taxon>
        <taxon>Actinomycetes</taxon>
        <taxon>Micrococcales</taxon>
        <taxon>Microbacteriaceae</taxon>
        <taxon>Protaetiibacter</taxon>
    </lineage>
</organism>
<evidence type="ECO:0000313" key="4">
    <source>
        <dbReference type="EMBL" id="MCS0500676.1"/>
    </source>
</evidence>
<dbReference type="InterPro" id="IPR059226">
    <property type="entry name" value="Choice_anch_Q_dom"/>
</dbReference>
<comment type="caution">
    <text evidence="4">The sequence shown here is derived from an EMBL/GenBank/DDBJ whole genome shotgun (WGS) entry which is preliminary data.</text>
</comment>
<evidence type="ECO:0000256" key="3">
    <source>
        <dbReference type="SAM" id="SignalP"/>
    </source>
</evidence>
<dbReference type="InterPro" id="IPR012334">
    <property type="entry name" value="Pectin_lyas_fold"/>
</dbReference>
<evidence type="ECO:0000313" key="5">
    <source>
        <dbReference type="Proteomes" id="UP001205337"/>
    </source>
</evidence>
<dbReference type="InterPro" id="IPR006626">
    <property type="entry name" value="PbH1"/>
</dbReference>
<reference evidence="4 5" key="1">
    <citation type="submission" date="2022-08" db="EMBL/GenBank/DDBJ databases">
        <authorList>
            <person name="Li F."/>
        </authorList>
    </citation>
    <scope>NUCLEOTIDE SEQUENCE [LARGE SCALE GENOMIC DNA]</scope>
    <source>
        <strain evidence="4 5">10F1B-8-1</strain>
    </source>
</reference>
<gene>
    <name evidence="4" type="ORF">NUH29_14075</name>
</gene>
<dbReference type="PANTHER" id="PTHR11319:SF35">
    <property type="entry name" value="OUTER MEMBRANE PROTEIN PMPC-RELATED"/>
    <property type="match status" value="1"/>
</dbReference>
<dbReference type="SUPFAM" id="SSF51126">
    <property type="entry name" value="Pectin lyase-like"/>
    <property type="match status" value="1"/>
</dbReference>
<proteinExistence type="predicted"/>
<dbReference type="EMBL" id="JANTHX010000008">
    <property type="protein sequence ID" value="MCS0500676.1"/>
    <property type="molecule type" value="Genomic_DNA"/>
</dbReference>
<accession>A0ABT1ZIZ5</accession>
<dbReference type="InterPro" id="IPR011050">
    <property type="entry name" value="Pectin_lyase_fold/virulence"/>
</dbReference>
<feature type="chain" id="PRO_5047332788" description="Right-handed parallel beta-helix repeat-containing protein" evidence="3">
    <location>
        <begin position="31"/>
        <end position="430"/>
    </location>
</feature>
<sequence length="430" mass="41241">MRRVRSVLAVCATLALAGGGAVAAAAPAQAATFEVTNLADSGAGSLRQAILDANATPGADVVTFASGLTGEIALTSGTITVTDATTLDGPGASQLTVAGDGTGSVFAVTSPAQVVFSGVTITGGGGAGSNSGGVYVNNGGADVTIRDTILTGNTGTYGGGASAYSGLLRIEDTRIFGNTATASGGGVATASSTVLERVEISGNTAPNSGGGIFLNSGTLVIGDSTISGDSAPVGGGIYRFTAGATLTVSGSTIVGNDSTDGTAGGISGPGSSTISGSVISGNANSDIAGSFAVSWSLIGDVPGGVNDLGGNLLDVDPLLGPLADNGGPTWTHLPLASSPVIDAGDPSITSSAAVDQRGEPRVARSTAAGPERIDLGAVEIQAAPAASPEPAPTAPTLAATGVEPLGMLVLAVVVLGSGAVLLRSGRRRHS</sequence>
<keyword evidence="3" id="KW-0732">Signal</keyword>
<dbReference type="Gene3D" id="2.160.20.10">
    <property type="entry name" value="Single-stranded right-handed beta-helix, Pectin lyase-like"/>
    <property type="match status" value="1"/>
</dbReference>
<evidence type="ECO:0000256" key="2">
    <source>
        <dbReference type="SAM" id="Phobius"/>
    </source>
</evidence>
<dbReference type="PANTHER" id="PTHR11319">
    <property type="entry name" value="G PROTEIN-COUPLED RECEPTOR-RELATED"/>
    <property type="match status" value="1"/>
</dbReference>
<name>A0ABT1ZIZ5_9MICO</name>
<dbReference type="SMART" id="SM00710">
    <property type="entry name" value="PbH1"/>
    <property type="match status" value="4"/>
</dbReference>
<keyword evidence="2" id="KW-1133">Transmembrane helix</keyword>
<evidence type="ECO:0008006" key="6">
    <source>
        <dbReference type="Google" id="ProtNLM"/>
    </source>
</evidence>
<dbReference type="Proteomes" id="UP001205337">
    <property type="component" value="Unassembled WGS sequence"/>
</dbReference>
<protein>
    <recommendedName>
        <fullName evidence="6">Right-handed parallel beta-helix repeat-containing protein</fullName>
    </recommendedName>
</protein>
<keyword evidence="2" id="KW-0472">Membrane</keyword>